<reference evidence="6" key="1">
    <citation type="submission" date="2021-04" db="EMBL/GenBank/DDBJ databases">
        <title>Draft genome sequence data of methanotrophic Methylovulum sp. strain S1L and Methylomonas sp. strain S2AM isolated from boreal lake water columns.</title>
        <authorList>
            <person name="Rissanen A.J."/>
            <person name="Mangayil R."/>
            <person name="Svenning M.M."/>
            <person name="Khanongnuch R."/>
        </authorList>
    </citation>
    <scope>NUCLEOTIDE SEQUENCE</scope>
    <source>
        <strain evidence="6">S2AM</strain>
    </source>
</reference>
<dbReference type="Gene3D" id="2.102.10.10">
    <property type="entry name" value="Rieske [2Fe-2S] iron-sulphur domain"/>
    <property type="match status" value="1"/>
</dbReference>
<dbReference type="EMBL" id="CP073754">
    <property type="protein sequence ID" value="QWF70006.1"/>
    <property type="molecule type" value="Genomic_DNA"/>
</dbReference>
<evidence type="ECO:0000256" key="2">
    <source>
        <dbReference type="ARBA" id="ARBA00022723"/>
    </source>
</evidence>
<keyword evidence="1" id="KW-0001">2Fe-2S</keyword>
<proteinExistence type="predicted"/>
<dbReference type="GO" id="GO:0046872">
    <property type="term" value="F:metal ion binding"/>
    <property type="evidence" value="ECO:0007669"/>
    <property type="project" value="UniProtKB-KW"/>
</dbReference>
<feature type="domain" description="Rieske" evidence="5">
    <location>
        <begin position="5"/>
        <end position="100"/>
    </location>
</feature>
<evidence type="ECO:0000313" key="6">
    <source>
        <dbReference type="EMBL" id="QWF70006.1"/>
    </source>
</evidence>
<dbReference type="KEGG" id="mpad:KEF85_11655"/>
<gene>
    <name evidence="6" type="ORF">KEF85_11655</name>
</gene>
<evidence type="ECO:0000256" key="3">
    <source>
        <dbReference type="ARBA" id="ARBA00023004"/>
    </source>
</evidence>
<protein>
    <submittedName>
        <fullName evidence="6">Non-heme iron oxygenase ferredoxin subunit</fullName>
    </submittedName>
</protein>
<dbReference type="InterPro" id="IPR017941">
    <property type="entry name" value="Rieske_2Fe-2S"/>
</dbReference>
<organism evidence="6 7">
    <name type="scientific">Methylomonas paludis</name>
    <dbReference type="NCBI Taxonomy" id="1173101"/>
    <lineage>
        <taxon>Bacteria</taxon>
        <taxon>Pseudomonadati</taxon>
        <taxon>Pseudomonadota</taxon>
        <taxon>Gammaproteobacteria</taxon>
        <taxon>Methylococcales</taxon>
        <taxon>Methylococcaceae</taxon>
        <taxon>Methylomonas</taxon>
    </lineage>
</organism>
<keyword evidence="7" id="KW-1185">Reference proteome</keyword>
<dbReference type="Proteomes" id="UP000676649">
    <property type="component" value="Chromosome"/>
</dbReference>
<evidence type="ECO:0000256" key="1">
    <source>
        <dbReference type="ARBA" id="ARBA00022714"/>
    </source>
</evidence>
<dbReference type="PANTHER" id="PTHR21496">
    <property type="entry name" value="FERREDOXIN-RELATED"/>
    <property type="match status" value="1"/>
</dbReference>
<dbReference type="Pfam" id="PF00355">
    <property type="entry name" value="Rieske"/>
    <property type="match status" value="1"/>
</dbReference>
<keyword evidence="3" id="KW-0408">Iron</keyword>
<dbReference type="CDD" id="cd03528">
    <property type="entry name" value="Rieske_RO_ferredoxin"/>
    <property type="match status" value="1"/>
</dbReference>
<dbReference type="PANTHER" id="PTHR21496:SF23">
    <property type="entry name" value="3-PHENYLPROPIONATE_CINNAMIC ACID DIOXYGENASE FERREDOXIN SUBUNIT"/>
    <property type="match status" value="1"/>
</dbReference>
<sequence length="104" mass="11314">MTDWIDVIDQTALAEGEHILTEVDGEEVAVFKIAGKCYAIVNTCSHDGGEIASGDIIGNEIVCPRHAARFCLKTGAVKSPPAYENIQNYAVRINNGRLEIKQPE</sequence>
<accession>A0A975MLE6</accession>
<dbReference type="AlphaFoldDB" id="A0A975MLE6"/>
<dbReference type="SUPFAM" id="SSF50022">
    <property type="entry name" value="ISP domain"/>
    <property type="match status" value="1"/>
</dbReference>
<dbReference type="PROSITE" id="PS51296">
    <property type="entry name" value="RIESKE"/>
    <property type="match status" value="1"/>
</dbReference>
<dbReference type="RefSeq" id="WP_215580760.1">
    <property type="nucleotide sequence ID" value="NZ_CP073754.1"/>
</dbReference>
<dbReference type="GO" id="GO:0051537">
    <property type="term" value="F:2 iron, 2 sulfur cluster binding"/>
    <property type="evidence" value="ECO:0007669"/>
    <property type="project" value="UniProtKB-KW"/>
</dbReference>
<name>A0A975MLE6_9GAMM</name>
<dbReference type="InterPro" id="IPR036922">
    <property type="entry name" value="Rieske_2Fe-2S_sf"/>
</dbReference>
<keyword evidence="4" id="KW-0411">Iron-sulfur</keyword>
<evidence type="ECO:0000259" key="5">
    <source>
        <dbReference type="PROSITE" id="PS51296"/>
    </source>
</evidence>
<evidence type="ECO:0000256" key="4">
    <source>
        <dbReference type="ARBA" id="ARBA00023014"/>
    </source>
</evidence>
<keyword evidence="2" id="KW-0479">Metal-binding</keyword>
<evidence type="ECO:0000313" key="7">
    <source>
        <dbReference type="Proteomes" id="UP000676649"/>
    </source>
</evidence>